<feature type="compositionally biased region" description="Pro residues" evidence="10">
    <location>
        <begin position="16"/>
        <end position="25"/>
    </location>
</feature>
<evidence type="ECO:0000256" key="2">
    <source>
        <dbReference type="ARBA" id="ARBA00022490"/>
    </source>
</evidence>
<dbReference type="Pfam" id="PF00072">
    <property type="entry name" value="Response_reg"/>
    <property type="match status" value="1"/>
</dbReference>
<evidence type="ECO:0000256" key="1">
    <source>
        <dbReference type="ARBA" id="ARBA00004496"/>
    </source>
</evidence>
<evidence type="ECO:0000256" key="10">
    <source>
        <dbReference type="SAM" id="MobiDB-lite"/>
    </source>
</evidence>
<keyword evidence="2" id="KW-0963">Cytoplasm</keyword>
<dbReference type="InterPro" id="IPR048714">
    <property type="entry name" value="DpiA-like_HTH"/>
</dbReference>
<dbReference type="PIRSF" id="PIRSF006171">
    <property type="entry name" value="RR_citrat_malat"/>
    <property type="match status" value="1"/>
</dbReference>
<dbReference type="SUPFAM" id="SSF52172">
    <property type="entry name" value="CheY-like"/>
    <property type="match status" value="1"/>
</dbReference>
<dbReference type="InterPro" id="IPR051271">
    <property type="entry name" value="2C-system_Tx_regulators"/>
</dbReference>
<dbReference type="GO" id="GO:0005737">
    <property type="term" value="C:cytoplasm"/>
    <property type="evidence" value="ECO:0007669"/>
    <property type="project" value="UniProtKB-SubCell"/>
</dbReference>
<evidence type="ECO:0000256" key="6">
    <source>
        <dbReference type="ARBA" id="ARBA00023125"/>
    </source>
</evidence>
<keyword evidence="6" id="KW-0238">DNA-binding</keyword>
<dbReference type="Gene3D" id="3.40.50.2300">
    <property type="match status" value="1"/>
</dbReference>
<feature type="region of interest" description="Disordered" evidence="10">
    <location>
        <begin position="252"/>
        <end position="271"/>
    </location>
</feature>
<dbReference type="InterPro" id="IPR024187">
    <property type="entry name" value="Sig_transdc_resp-reg_cit/mal"/>
</dbReference>
<gene>
    <name evidence="12" type="primary">dpiA</name>
    <name evidence="12" type="ORF">BN1051_01078</name>
</gene>
<feature type="modified residue" description="4-aspartylphosphate" evidence="9">
    <location>
        <position position="101"/>
    </location>
</feature>
<reference evidence="12" key="1">
    <citation type="submission" date="2014-07" db="EMBL/GenBank/DDBJ databases">
        <authorList>
            <person name="Urmite Genomes Urmite Genomes"/>
        </authorList>
    </citation>
    <scope>NUCLEOTIDE SEQUENCE</scope>
    <source>
        <strain evidence="12">11W110_air</strain>
    </source>
</reference>
<organism evidence="12">
    <name type="scientific">Arthrobacter saudimassiliensis</name>
    <dbReference type="NCBI Taxonomy" id="1461584"/>
    <lineage>
        <taxon>Bacteria</taxon>
        <taxon>Bacillati</taxon>
        <taxon>Actinomycetota</taxon>
        <taxon>Actinomycetes</taxon>
        <taxon>Micrococcales</taxon>
        <taxon>Micrococcaceae</taxon>
        <taxon>Arthrobacter</taxon>
    </lineage>
</organism>
<feature type="domain" description="Response regulatory" evidence="11">
    <location>
        <begin position="41"/>
        <end position="166"/>
    </location>
</feature>
<dbReference type="PANTHER" id="PTHR45526:SF1">
    <property type="entry name" value="TRANSCRIPTIONAL REGULATORY PROTEIN DCUR-RELATED"/>
    <property type="match status" value="1"/>
</dbReference>
<feature type="region of interest" description="Disordered" evidence="10">
    <location>
        <begin position="1"/>
        <end position="31"/>
    </location>
</feature>
<dbReference type="EMBL" id="LN483070">
    <property type="protein sequence ID" value="CEA07756.1"/>
    <property type="molecule type" value="Genomic_DNA"/>
</dbReference>
<comment type="subcellular location">
    <subcellularLocation>
        <location evidence="1">Cytoplasm</location>
    </subcellularLocation>
</comment>
<dbReference type="GO" id="GO:0000156">
    <property type="term" value="F:phosphorelay response regulator activity"/>
    <property type="evidence" value="ECO:0007669"/>
    <property type="project" value="TreeGrafter"/>
</dbReference>
<evidence type="ECO:0000256" key="9">
    <source>
        <dbReference type="PROSITE-ProRule" id="PRU00169"/>
    </source>
</evidence>
<name>A0A078MSE5_9MICC</name>
<dbReference type="CDD" id="cd19925">
    <property type="entry name" value="REC_citrate_TCS"/>
    <property type="match status" value="1"/>
</dbReference>
<evidence type="ECO:0000259" key="11">
    <source>
        <dbReference type="PROSITE" id="PS50110"/>
    </source>
</evidence>
<dbReference type="AlphaFoldDB" id="A0A078MSE5"/>
<dbReference type="PANTHER" id="PTHR45526">
    <property type="entry name" value="TRANSCRIPTIONAL REGULATORY PROTEIN DPIA"/>
    <property type="match status" value="1"/>
</dbReference>
<keyword evidence="8" id="KW-0804">Transcription</keyword>
<dbReference type="PATRIC" id="fig|1461584.3.peg.1069"/>
<keyword evidence="3 9" id="KW-0597">Phosphoprotein</keyword>
<dbReference type="PROSITE" id="PS50110">
    <property type="entry name" value="RESPONSE_REGULATORY"/>
    <property type="match status" value="1"/>
</dbReference>
<sequence length="271" mass="28947">MSPRLPADHAGTGPSMPDPLAPDVPAPDAAAPASGPVPLIRVLVVEDEEIPAEAHAEYVRRVPGFAVAGIARTGAEAIKALRAAEKEPADGPDRIDLVLLDMNLPDLHGLDVLRRARGAGLPVDVIAITAVRDVAVVRSALSGGITHYLIKPFTFSAFSTKLTAYAEYRRRLTEQAATTTQTAVDKMFAALRPADVGPLPKGLSADTLGAVADLLKRSPVAVSATEAAEELAMSRITARRYLEYLADQRSAERSPRYGTRGRPELEYRWKG</sequence>
<dbReference type="InterPro" id="IPR011006">
    <property type="entry name" value="CheY-like_superfamily"/>
</dbReference>
<evidence type="ECO:0000313" key="12">
    <source>
        <dbReference type="EMBL" id="CEA07756.1"/>
    </source>
</evidence>
<accession>A0A078MSE5</accession>
<dbReference type="InterPro" id="IPR001789">
    <property type="entry name" value="Sig_transdc_resp-reg_receiver"/>
</dbReference>
<keyword evidence="5" id="KW-0805">Transcription regulation</keyword>
<protein>
    <submittedName>
        <fullName evidence="12">Transcriptional regulatory protein DpiA</fullName>
    </submittedName>
</protein>
<dbReference type="GO" id="GO:0003700">
    <property type="term" value="F:DNA-binding transcription factor activity"/>
    <property type="evidence" value="ECO:0007669"/>
    <property type="project" value="InterPro"/>
</dbReference>
<proteinExistence type="predicted"/>
<evidence type="ECO:0000256" key="4">
    <source>
        <dbReference type="ARBA" id="ARBA00023012"/>
    </source>
</evidence>
<dbReference type="Pfam" id="PF20714">
    <property type="entry name" value="HTH_64"/>
    <property type="match status" value="1"/>
</dbReference>
<evidence type="ECO:0000256" key="5">
    <source>
        <dbReference type="ARBA" id="ARBA00023015"/>
    </source>
</evidence>
<keyword evidence="7" id="KW-0010">Activator</keyword>
<evidence type="ECO:0000256" key="8">
    <source>
        <dbReference type="ARBA" id="ARBA00023163"/>
    </source>
</evidence>
<dbReference type="SMART" id="SM00448">
    <property type="entry name" value="REC"/>
    <property type="match status" value="1"/>
</dbReference>
<dbReference type="GO" id="GO:0003677">
    <property type="term" value="F:DNA binding"/>
    <property type="evidence" value="ECO:0007669"/>
    <property type="project" value="UniProtKB-KW"/>
</dbReference>
<evidence type="ECO:0000256" key="3">
    <source>
        <dbReference type="ARBA" id="ARBA00022553"/>
    </source>
</evidence>
<evidence type="ECO:0000256" key="7">
    <source>
        <dbReference type="ARBA" id="ARBA00023159"/>
    </source>
</evidence>
<keyword evidence="4" id="KW-0902">Two-component regulatory system</keyword>